<proteinExistence type="predicted"/>
<feature type="region of interest" description="Disordered" evidence="1">
    <location>
        <begin position="467"/>
        <end position="495"/>
    </location>
</feature>
<feature type="region of interest" description="Disordered" evidence="1">
    <location>
        <begin position="429"/>
        <end position="450"/>
    </location>
</feature>
<accession>A0A291RQC3</accession>
<dbReference type="InterPro" id="IPR003615">
    <property type="entry name" value="HNH_nuc"/>
</dbReference>
<dbReference type="EMBL" id="CP023778">
    <property type="protein sequence ID" value="ATL69746.1"/>
    <property type="molecule type" value="Genomic_DNA"/>
</dbReference>
<dbReference type="CDD" id="cd00085">
    <property type="entry name" value="HNHc"/>
    <property type="match status" value="1"/>
</dbReference>
<dbReference type="AlphaFoldDB" id="A0A291RQC3"/>
<dbReference type="Proteomes" id="UP000221961">
    <property type="component" value="Chromosome"/>
</dbReference>
<feature type="domain" description="HNH nuclease" evidence="2">
    <location>
        <begin position="373"/>
        <end position="425"/>
    </location>
</feature>
<protein>
    <recommendedName>
        <fullName evidence="2">HNH nuclease domain-containing protein</fullName>
    </recommendedName>
</protein>
<dbReference type="SMART" id="SM00507">
    <property type="entry name" value="HNHc"/>
    <property type="match status" value="1"/>
</dbReference>
<dbReference type="InterPro" id="IPR003870">
    <property type="entry name" value="DUF222"/>
</dbReference>
<evidence type="ECO:0000259" key="2">
    <source>
        <dbReference type="SMART" id="SM00507"/>
    </source>
</evidence>
<dbReference type="RefSeq" id="WP_098696755.1">
    <property type="nucleotide sequence ID" value="NZ_CP023778.1"/>
</dbReference>
<sequence>MLSKSDAIVDPSVEAALCALEAGAGQVSKVRTDALSNRDRLTMLRRVETVLRALPAVGLELVSQMNEQWDTSDFATNNLVDTLADGLRITPAEARARWRAADDLAHHTSFTGEVLAPPLPATAQAQADGTIGPAHVKIVRDTINHLPCTVDAGTKAQAEAELADHATRLRPDQLRKVADKLEALINPDGTFNDADRARRRSFTLGRQGPDLMSKCTLVADPELRAYLEAVLAKYAKPGVCNPDDEKPCVEGDPGRDAEVRDPRNAAQRQHDALKTVLRDSIASGRLGQHRGLPVTVIVSMTLRELESAVAAVDPECAGIDVSGPPVATGGGAMIPIRDALRLASHAHHYLAVFDNHTGRPLYLGRSKRIATADQRIVLHARDIGCTYPGCTKPGYLCQTHHRTEWSDGGLTDADQLTFVCEPHHRTIGTTPTDWRTTTPHPGHPKAGRTHWIPPSHIDPTQHPRMNHYHHPGEYLAPTPQSSGPCAGHPESGRRAALEVHPSKNRIKKIAGRCGQ</sequence>
<organism evidence="3 4">
    <name type="scientific">Nocardia terpenica</name>
    <dbReference type="NCBI Taxonomy" id="455432"/>
    <lineage>
        <taxon>Bacteria</taxon>
        <taxon>Bacillati</taxon>
        <taxon>Actinomycetota</taxon>
        <taxon>Actinomycetes</taxon>
        <taxon>Mycobacteriales</taxon>
        <taxon>Nocardiaceae</taxon>
        <taxon>Nocardia</taxon>
    </lineage>
</organism>
<evidence type="ECO:0000313" key="3">
    <source>
        <dbReference type="EMBL" id="ATL69746.1"/>
    </source>
</evidence>
<reference evidence="3 4" key="1">
    <citation type="submission" date="2017-10" db="EMBL/GenBank/DDBJ databases">
        <title>Comparative genomics between pathogenic Norcardia.</title>
        <authorList>
            <person name="Zeng L."/>
        </authorList>
    </citation>
    <scope>NUCLEOTIDE SEQUENCE [LARGE SCALE GENOMIC DNA]</scope>
    <source>
        <strain evidence="3 4">NC_YFY_NT001</strain>
    </source>
</reference>
<dbReference type="KEGG" id="ntp:CRH09_29820"/>
<evidence type="ECO:0000256" key="1">
    <source>
        <dbReference type="SAM" id="MobiDB-lite"/>
    </source>
</evidence>
<feature type="compositionally biased region" description="Low complexity" evidence="1">
    <location>
        <begin position="429"/>
        <end position="440"/>
    </location>
</feature>
<evidence type="ECO:0000313" key="4">
    <source>
        <dbReference type="Proteomes" id="UP000221961"/>
    </source>
</evidence>
<dbReference type="Pfam" id="PF02720">
    <property type="entry name" value="DUF222"/>
    <property type="match status" value="1"/>
</dbReference>
<dbReference type="GeneID" id="88361491"/>
<gene>
    <name evidence="3" type="ORF">CRH09_29820</name>
</gene>
<feature type="region of interest" description="Disordered" evidence="1">
    <location>
        <begin position="245"/>
        <end position="270"/>
    </location>
</feature>
<name>A0A291RQC3_9NOCA</name>